<feature type="domain" description="Phytase-like" evidence="2">
    <location>
        <begin position="43"/>
        <end position="280"/>
    </location>
</feature>
<feature type="signal peptide" evidence="1">
    <location>
        <begin position="1"/>
        <end position="21"/>
    </location>
</feature>
<gene>
    <name evidence="3" type="ORF">GCM10011415_20090</name>
</gene>
<reference evidence="3" key="2">
    <citation type="submission" date="2020-09" db="EMBL/GenBank/DDBJ databases">
        <authorList>
            <person name="Sun Q."/>
            <person name="Zhou Y."/>
        </authorList>
    </citation>
    <scope>NUCLEOTIDE SEQUENCE</scope>
    <source>
        <strain evidence="3">CGMCC 1.15762</strain>
    </source>
</reference>
<protein>
    <recommendedName>
        <fullName evidence="2">Phytase-like domain-containing protein</fullName>
    </recommendedName>
</protein>
<dbReference type="SUPFAM" id="SSF63829">
    <property type="entry name" value="Calcium-dependent phosphotriesterase"/>
    <property type="match status" value="1"/>
</dbReference>
<dbReference type="Proteomes" id="UP000617145">
    <property type="component" value="Unassembled WGS sequence"/>
</dbReference>
<evidence type="ECO:0000313" key="4">
    <source>
        <dbReference type="Proteomes" id="UP000617145"/>
    </source>
</evidence>
<proteinExistence type="predicted"/>
<keyword evidence="1" id="KW-0732">Signal</keyword>
<reference evidence="3" key="1">
    <citation type="journal article" date="2014" name="Int. J. Syst. Evol. Microbiol.">
        <title>Complete genome sequence of Corynebacterium casei LMG S-19264T (=DSM 44701T), isolated from a smear-ripened cheese.</title>
        <authorList>
            <consortium name="US DOE Joint Genome Institute (JGI-PGF)"/>
            <person name="Walter F."/>
            <person name="Albersmeier A."/>
            <person name="Kalinowski J."/>
            <person name="Ruckert C."/>
        </authorList>
    </citation>
    <scope>NUCLEOTIDE SEQUENCE</scope>
    <source>
        <strain evidence="3">CGMCC 1.15762</strain>
    </source>
</reference>
<dbReference type="RefSeq" id="WP_188790083.1">
    <property type="nucleotide sequence ID" value="NZ_BMJV01000003.1"/>
</dbReference>
<dbReference type="PIRSF" id="PIRSF031900">
    <property type="entry name" value="UCP031900"/>
    <property type="match status" value="1"/>
</dbReference>
<evidence type="ECO:0000259" key="2">
    <source>
        <dbReference type="Pfam" id="PF13449"/>
    </source>
</evidence>
<organism evidence="3 4">
    <name type="scientific">Salipiger pallidus</name>
    <dbReference type="NCBI Taxonomy" id="1775170"/>
    <lineage>
        <taxon>Bacteria</taxon>
        <taxon>Pseudomonadati</taxon>
        <taxon>Pseudomonadota</taxon>
        <taxon>Alphaproteobacteria</taxon>
        <taxon>Rhodobacterales</taxon>
        <taxon>Roseobacteraceae</taxon>
        <taxon>Salipiger</taxon>
    </lineage>
</organism>
<dbReference type="EMBL" id="BMJV01000003">
    <property type="protein sequence ID" value="GGG72082.1"/>
    <property type="molecule type" value="Genomic_DNA"/>
</dbReference>
<dbReference type="Pfam" id="PF13449">
    <property type="entry name" value="Phytase-like"/>
    <property type="match status" value="1"/>
</dbReference>
<evidence type="ECO:0000313" key="3">
    <source>
        <dbReference type="EMBL" id="GGG72082.1"/>
    </source>
</evidence>
<evidence type="ECO:0000256" key="1">
    <source>
        <dbReference type="SAM" id="SignalP"/>
    </source>
</evidence>
<name>A0A8J2ZJZ8_9RHOB</name>
<dbReference type="InterPro" id="IPR027372">
    <property type="entry name" value="Phytase-like_dom"/>
</dbReference>
<feature type="chain" id="PRO_5035227589" description="Phytase-like domain-containing protein" evidence="1">
    <location>
        <begin position="22"/>
        <end position="304"/>
    </location>
</feature>
<dbReference type="InterPro" id="IPR014567">
    <property type="entry name" value="UCP031900"/>
</dbReference>
<comment type="caution">
    <text evidence="3">The sequence shown here is derived from an EMBL/GenBank/DDBJ whole genome shotgun (WGS) entry which is preliminary data.</text>
</comment>
<keyword evidence="4" id="KW-1185">Reference proteome</keyword>
<sequence length="304" mass="33229">MRIRPRGAVTSALLAGTLAFAAAASGGEAHHVGSYTWTRDDPAFGGFSGFDISEDGARFTAISDRSWFVTGEIRRENGRIAAIDPSPIVPLKNAKGIQPKGAAGDSEGLAISDDGRIFVSYEGYARVAEFETPERAIPLPRHPDFSGLEINASLEALAIDNEGRLYTLPEQSGDLATPFPVWRMDAEGWHDFATIPRRGTFLAVGADIGPDGMFYLLERGFTGFGFRSRVRRFELTETGFGAEETLFESPVWRHDNLEGIGVWRDGAGQIVLTMISDDNFFAIQRTELVEYVVPESLAPNPERP</sequence>
<accession>A0A8J2ZJZ8</accession>
<dbReference type="AlphaFoldDB" id="A0A8J2ZJZ8"/>